<feature type="domain" description="PKD" evidence="8">
    <location>
        <begin position="563"/>
        <end position="638"/>
    </location>
</feature>
<dbReference type="Gene3D" id="2.60.40.420">
    <property type="entry name" value="Cupredoxins - blue copper proteins"/>
    <property type="match status" value="1"/>
</dbReference>
<dbReference type="EMBL" id="AP014936">
    <property type="protein sequence ID" value="BAU50050.1"/>
    <property type="molecule type" value="Genomic_DNA"/>
</dbReference>
<keyword evidence="5" id="KW-0472">Membrane</keyword>
<dbReference type="Gene3D" id="2.60.40.10">
    <property type="entry name" value="Immunoglobulins"/>
    <property type="match status" value="3"/>
</dbReference>
<organism evidence="9 10">
    <name type="scientific">Sulfurifustis variabilis</name>
    <dbReference type="NCBI Taxonomy" id="1675686"/>
    <lineage>
        <taxon>Bacteria</taxon>
        <taxon>Pseudomonadati</taxon>
        <taxon>Pseudomonadota</taxon>
        <taxon>Gammaproteobacteria</taxon>
        <taxon>Acidiferrobacterales</taxon>
        <taxon>Acidiferrobacteraceae</taxon>
        <taxon>Sulfurifustis</taxon>
    </lineage>
</organism>
<dbReference type="PROSITE" id="PS50093">
    <property type="entry name" value="PKD"/>
    <property type="match status" value="3"/>
</dbReference>
<dbReference type="OrthoDB" id="9757546at2"/>
<gene>
    <name evidence="9" type="ORF">SVA_3514</name>
</gene>
<dbReference type="AlphaFoldDB" id="A0A1C7AFF9"/>
<evidence type="ECO:0000256" key="6">
    <source>
        <dbReference type="SAM" id="MobiDB-lite"/>
    </source>
</evidence>
<dbReference type="SUPFAM" id="SSF49503">
    <property type="entry name" value="Cupredoxins"/>
    <property type="match status" value="2"/>
</dbReference>
<dbReference type="SMART" id="SM00089">
    <property type="entry name" value="PKD"/>
    <property type="match status" value="3"/>
</dbReference>
<dbReference type="GO" id="GO:0005886">
    <property type="term" value="C:plasma membrane"/>
    <property type="evidence" value="ECO:0007669"/>
    <property type="project" value="TreeGrafter"/>
</dbReference>
<proteinExistence type="predicted"/>
<dbReference type="Pfam" id="PF17892">
    <property type="entry name" value="Cadherin_5"/>
    <property type="match status" value="1"/>
</dbReference>
<dbReference type="InterPro" id="IPR041690">
    <property type="entry name" value="Cadherin_5"/>
</dbReference>
<feature type="region of interest" description="Disordered" evidence="6">
    <location>
        <begin position="537"/>
        <end position="561"/>
    </location>
</feature>
<reference evidence="9 10" key="1">
    <citation type="submission" date="2015-08" db="EMBL/GenBank/DDBJ databases">
        <title>Complete genome sequence of Sulfurifustis variabilis.</title>
        <authorList>
            <person name="Miura A."/>
            <person name="Kojima H."/>
            <person name="Fukui M."/>
        </authorList>
    </citation>
    <scope>NUCLEOTIDE SEQUENCE [LARGE SCALE GENOMIC DNA]</scope>
    <source>
        <strain evidence="10">skN76</strain>
    </source>
</reference>
<feature type="domain" description="PKD" evidence="8">
    <location>
        <begin position="467"/>
        <end position="555"/>
    </location>
</feature>
<keyword evidence="3" id="KW-0677">Repeat</keyword>
<keyword evidence="4" id="KW-1133">Transmembrane helix</keyword>
<dbReference type="GO" id="GO:0006816">
    <property type="term" value="P:calcium ion transport"/>
    <property type="evidence" value="ECO:0007669"/>
    <property type="project" value="TreeGrafter"/>
</dbReference>
<evidence type="ECO:0000256" key="1">
    <source>
        <dbReference type="ARBA" id="ARBA00004141"/>
    </source>
</evidence>
<keyword evidence="10" id="KW-1185">Reference proteome</keyword>
<evidence type="ECO:0000256" key="4">
    <source>
        <dbReference type="ARBA" id="ARBA00022989"/>
    </source>
</evidence>
<dbReference type="InterPro" id="IPR022409">
    <property type="entry name" value="PKD/Chitinase_dom"/>
</dbReference>
<sequence length="829" mass="84347">MPTGQQTRTFRLPGLLLFGALGLAAGPAAAVDYYLAAKPFDMTMPDGTTVPMWGYVEDPGGACYATTGLAARLACITALPSPTVPGPKLTVAPAEAGNALRVFLSNGLPAPTSIVIPGQEMPFTALNNNGPTWLDGTTGPRPSASARVRSFGREAAANGGRQVYIWNNFRGNPFQAGTYTYQSGTHPQVQVQMGLYGAAVRDAAAGEAYPGVPYAASHDLYYSEVDPVLHEAVATGAYGTPPAPTSTRYYSPKYFLLHGYDIDGLPIDLSIDPANSDCFAAGTEGERVLLRLYNAGLRELAPLMIGSHVDVVAEGGRVYGHAQRQYQTLLMPGSTRDIVFTPGYAGDFAILERRLSLTDAAEMNGGMQTCLAVAPAGGNTAPIANAGGPYGGIAGLPIAFDGSGSSDPDGDPLGYSWDFGDGATGTGTTPSHAYAAPGVYTVTLTVNDGTVDSAPANATATVAVNQAPTAAANGPYTGKTGFAVAFDGAASSDPEGQPLAHAWDFGDGNTGTGAAPSHAYAAAGVYTVTLTVNDGHQDSAPATTSATVTDNTAPVANAGGPYASNSTTITFDGTASSDADGDPLTYSWNFGDGNTGTGPTPTHTYVQGSGTSFVVTLVVNDGYADSAPATTNATLTGSPGNTAPVAANDAYNPDDSGGVGNYAVAAPGVLANDTDADGDSLTAQLVTADEDLRNFVLNPDGSFSYGPMEKVGTFPFTYQAFDGTDASGIATANVTREIRVTKAEYVATSSRWRVEGRSSAIGSTVSVFLGPDTGGTLLGTAVVGANGAWTFDQSNHPTPGFAGVVVSVDVLSTPGGAVLGRSVVCRGCL</sequence>
<dbReference type="CDD" id="cd00146">
    <property type="entry name" value="PKD"/>
    <property type="match status" value="3"/>
</dbReference>
<evidence type="ECO:0000256" key="2">
    <source>
        <dbReference type="ARBA" id="ARBA00022692"/>
    </source>
</evidence>
<dbReference type="InterPro" id="IPR008972">
    <property type="entry name" value="Cupredoxin"/>
</dbReference>
<accession>A0A1C7AFF9</accession>
<dbReference type="PANTHER" id="PTHR46730:SF1">
    <property type="entry name" value="PLAT DOMAIN-CONTAINING PROTEIN"/>
    <property type="match status" value="1"/>
</dbReference>
<keyword evidence="7" id="KW-0732">Signal</keyword>
<dbReference type="RefSeq" id="WP_148665538.1">
    <property type="nucleotide sequence ID" value="NZ_AP014936.1"/>
</dbReference>
<feature type="signal peptide" evidence="7">
    <location>
        <begin position="1"/>
        <end position="30"/>
    </location>
</feature>
<dbReference type="SUPFAM" id="SSF49299">
    <property type="entry name" value="PKD domain"/>
    <property type="match status" value="3"/>
</dbReference>
<evidence type="ECO:0000256" key="7">
    <source>
        <dbReference type="SAM" id="SignalP"/>
    </source>
</evidence>
<evidence type="ECO:0000256" key="3">
    <source>
        <dbReference type="ARBA" id="ARBA00022737"/>
    </source>
</evidence>
<feature type="compositionally biased region" description="Polar residues" evidence="6">
    <location>
        <begin position="537"/>
        <end position="554"/>
    </location>
</feature>
<evidence type="ECO:0000313" key="10">
    <source>
        <dbReference type="Proteomes" id="UP000218899"/>
    </source>
</evidence>
<keyword evidence="2" id="KW-0812">Transmembrane</keyword>
<comment type="subcellular location">
    <subcellularLocation>
        <location evidence="1">Membrane</location>
        <topology evidence="1">Multi-pass membrane protein</topology>
    </subcellularLocation>
</comment>
<dbReference type="PANTHER" id="PTHR46730">
    <property type="entry name" value="POLYCYSTIN-1"/>
    <property type="match status" value="1"/>
</dbReference>
<dbReference type="InterPro" id="IPR035986">
    <property type="entry name" value="PKD_dom_sf"/>
</dbReference>
<evidence type="ECO:0000313" key="9">
    <source>
        <dbReference type="EMBL" id="BAU50050.1"/>
    </source>
</evidence>
<dbReference type="Proteomes" id="UP000218899">
    <property type="component" value="Chromosome"/>
</dbReference>
<dbReference type="KEGG" id="sva:SVA_3514"/>
<dbReference type="InterPro" id="IPR000601">
    <property type="entry name" value="PKD_dom"/>
</dbReference>
<evidence type="ECO:0000259" key="8">
    <source>
        <dbReference type="PROSITE" id="PS50093"/>
    </source>
</evidence>
<protein>
    <recommendedName>
        <fullName evidence="8">PKD domain-containing protein</fullName>
    </recommendedName>
</protein>
<dbReference type="GO" id="GO:0005261">
    <property type="term" value="F:monoatomic cation channel activity"/>
    <property type="evidence" value="ECO:0007669"/>
    <property type="project" value="TreeGrafter"/>
</dbReference>
<feature type="chain" id="PRO_5008752380" description="PKD domain-containing protein" evidence="7">
    <location>
        <begin position="31"/>
        <end position="829"/>
    </location>
</feature>
<dbReference type="InterPro" id="IPR013783">
    <property type="entry name" value="Ig-like_fold"/>
</dbReference>
<evidence type="ECO:0000256" key="5">
    <source>
        <dbReference type="ARBA" id="ARBA00023136"/>
    </source>
</evidence>
<feature type="domain" description="PKD" evidence="8">
    <location>
        <begin position="381"/>
        <end position="469"/>
    </location>
</feature>
<name>A0A1C7AFF9_9GAMM</name>
<dbReference type="Pfam" id="PF18911">
    <property type="entry name" value="PKD_4"/>
    <property type="match status" value="3"/>
</dbReference>